<name>A0A2K0W9L0_GIBNY</name>
<dbReference type="AlphaFoldDB" id="A0A2K0W9L0"/>
<reference evidence="1 2" key="1">
    <citation type="submission" date="2017-06" db="EMBL/GenBank/DDBJ databases">
        <title>Genome of Fusarium nygamai isolate CS10214.</title>
        <authorList>
            <person name="Gardiner D.M."/>
            <person name="Obanor F."/>
            <person name="Kazan K."/>
        </authorList>
    </citation>
    <scope>NUCLEOTIDE SEQUENCE [LARGE SCALE GENOMIC DNA]</scope>
    <source>
        <strain evidence="1 2">CS10214</strain>
    </source>
</reference>
<dbReference type="OrthoDB" id="2520703at2759"/>
<sequence length="223" mass="25109">MPILFHSLGPHLPSTYFFRVLDCRPDLARPGVRTAQQNSDSAIQELCAAVTDITELQILDSGPFFTGDRQTRALEQILGAAQNLETFKFVDVGGDSWHDSVPLIPATQFLEFLNPQTKKTLPHLSLTFDRVRGGRTSEQRPITLDQIKQFTSLHTLELDPSCYCTRRVRDGVDIQQFMSFNMTSQPQGSAPDIASIFEQQTYLVEFLPQTVETLTIFLDIMAL</sequence>
<proteinExistence type="predicted"/>
<evidence type="ECO:0000313" key="1">
    <source>
        <dbReference type="EMBL" id="PNP78972.1"/>
    </source>
</evidence>
<dbReference type="EMBL" id="MTQA01000095">
    <property type="protein sequence ID" value="PNP78972.1"/>
    <property type="molecule type" value="Genomic_DNA"/>
</dbReference>
<organism evidence="1 2">
    <name type="scientific">Gibberella nygamai</name>
    <name type="common">Bean root rot disease fungus</name>
    <name type="synonym">Fusarium nygamai</name>
    <dbReference type="NCBI Taxonomy" id="42673"/>
    <lineage>
        <taxon>Eukaryota</taxon>
        <taxon>Fungi</taxon>
        <taxon>Dikarya</taxon>
        <taxon>Ascomycota</taxon>
        <taxon>Pezizomycotina</taxon>
        <taxon>Sordariomycetes</taxon>
        <taxon>Hypocreomycetidae</taxon>
        <taxon>Hypocreales</taxon>
        <taxon>Nectriaceae</taxon>
        <taxon>Fusarium</taxon>
        <taxon>Fusarium fujikuroi species complex</taxon>
    </lineage>
</organism>
<dbReference type="STRING" id="42673.A0A2K0W9L0"/>
<accession>A0A2K0W9L0</accession>
<protein>
    <submittedName>
        <fullName evidence="1">Uncharacterized protein</fullName>
    </submittedName>
</protein>
<gene>
    <name evidence="1" type="ORF">FNYG_07837</name>
</gene>
<dbReference type="Proteomes" id="UP000236664">
    <property type="component" value="Unassembled WGS sequence"/>
</dbReference>
<keyword evidence="2" id="KW-1185">Reference proteome</keyword>
<comment type="caution">
    <text evidence="1">The sequence shown here is derived from an EMBL/GenBank/DDBJ whole genome shotgun (WGS) entry which is preliminary data.</text>
</comment>
<evidence type="ECO:0000313" key="2">
    <source>
        <dbReference type="Proteomes" id="UP000236664"/>
    </source>
</evidence>